<dbReference type="PANTHER" id="PTHR43531">
    <property type="entry name" value="PROTEIN ICFG"/>
    <property type="match status" value="1"/>
</dbReference>
<organism evidence="9 10">
    <name type="scientific">Coralloluteibacterium stylophorae</name>
    <dbReference type="NCBI Taxonomy" id="1776034"/>
    <lineage>
        <taxon>Bacteria</taxon>
        <taxon>Pseudomonadati</taxon>
        <taxon>Pseudomonadota</taxon>
        <taxon>Gammaproteobacteria</taxon>
        <taxon>Lysobacterales</taxon>
        <taxon>Lysobacteraceae</taxon>
        <taxon>Coralloluteibacterium</taxon>
    </lineage>
</organism>
<comment type="caution">
    <text evidence="9">The sequence shown here is derived from an EMBL/GenBank/DDBJ whole genome shotgun (WGS) entry which is preliminary data.</text>
</comment>
<keyword evidence="3 5" id="KW-0807">Transducer</keyword>
<keyword evidence="2" id="KW-0488">Methylation</keyword>
<name>A0AAP2CC52_9GAMM</name>
<sequence length="503" mass="52417">MQAQLQAYATAQLELERRHERGEISYRIDAGAFRGAYAEMAAKTNDLVAAHLAVKMQLVDLIEQYGRGDFSRDMPELPGEKARITEAMRRAKVALVGIKDEILVLSQAAARGDFGARGAAERYENGFREMVVALNTLMQEADAGLSDVGRIMGAIADGDLTQRVEAQYQGAFGTLAADANRTVERLTDIVRGIQSAVSSISTAAGEIASGNQDLSGRTEQQAASLEETASSMEELTSTVRQNAENAQQANQLARGAGEVAASGGKVVDEVVTTMGAISASSARIADIIGVIDGIAFQTNILALNAAVEAARAGEQGRGFAVVASEVRSLAGRSADAAKEIKTLISDSTEQVELGSDLVARAGSTMSGIVTSVKRVTDIMGDIAAASSEQRAGIEQVNHVVTQLDETTQQNAALVEEASAAARSLEEQAGELAAAVAVFRIERAATRAAATPASSTSVAAAGQRMPAPRAAAPAARPMSTPKQKPERAAALAAVGGDDGDWQEF</sequence>
<dbReference type="PRINTS" id="PR00260">
    <property type="entry name" value="CHEMTRNSDUCR"/>
</dbReference>
<dbReference type="FunFam" id="1.10.287.950:FF:000001">
    <property type="entry name" value="Methyl-accepting chemotaxis sensory transducer"/>
    <property type="match status" value="1"/>
</dbReference>
<evidence type="ECO:0000256" key="2">
    <source>
        <dbReference type="ARBA" id="ARBA00022481"/>
    </source>
</evidence>
<dbReference type="AlphaFoldDB" id="A0AAP2CC52"/>
<dbReference type="InterPro" id="IPR041395">
    <property type="entry name" value="McpB_HAMP_3rd"/>
</dbReference>
<feature type="region of interest" description="Disordered" evidence="6">
    <location>
        <begin position="449"/>
        <end position="503"/>
    </location>
</feature>
<accession>A0AAP2CC52</accession>
<comment type="similarity">
    <text evidence="4">Belongs to the methyl-accepting chemotaxis (MCP) protein family.</text>
</comment>
<dbReference type="InterPro" id="IPR004089">
    <property type="entry name" value="MCPsignal_dom"/>
</dbReference>
<dbReference type="Pfam" id="PF00015">
    <property type="entry name" value="MCPsignal"/>
    <property type="match status" value="1"/>
</dbReference>
<evidence type="ECO:0000313" key="9">
    <source>
        <dbReference type="EMBL" id="MBS7457255.1"/>
    </source>
</evidence>
<dbReference type="SUPFAM" id="SSF58104">
    <property type="entry name" value="Methyl-accepting chemotaxis protein (MCP) signaling domain"/>
    <property type="match status" value="1"/>
</dbReference>
<dbReference type="PROSITE" id="PS50111">
    <property type="entry name" value="CHEMOTAXIS_TRANSDUC_2"/>
    <property type="match status" value="1"/>
</dbReference>
<dbReference type="InterPro" id="IPR003660">
    <property type="entry name" value="HAMP_dom"/>
</dbReference>
<dbReference type="Gene3D" id="1.20.120.1530">
    <property type="match status" value="2"/>
</dbReference>
<dbReference type="InterPro" id="IPR051310">
    <property type="entry name" value="MCP_chemotaxis"/>
</dbReference>
<dbReference type="GO" id="GO:0004888">
    <property type="term" value="F:transmembrane signaling receptor activity"/>
    <property type="evidence" value="ECO:0007669"/>
    <property type="project" value="InterPro"/>
</dbReference>
<keyword evidence="10" id="KW-1185">Reference proteome</keyword>
<dbReference type="EMBL" id="JAGQFT020000005">
    <property type="protein sequence ID" value="MBS7457255.1"/>
    <property type="molecule type" value="Genomic_DNA"/>
</dbReference>
<feature type="domain" description="Methyl-accepting transducer" evidence="7">
    <location>
        <begin position="196"/>
        <end position="425"/>
    </location>
</feature>
<dbReference type="Pfam" id="PF18575">
    <property type="entry name" value="HAMP_N3"/>
    <property type="match status" value="1"/>
</dbReference>
<dbReference type="PANTHER" id="PTHR43531:SF14">
    <property type="entry name" value="METHYL-ACCEPTING CHEMOTAXIS PROTEIN I-RELATED"/>
    <property type="match status" value="1"/>
</dbReference>
<dbReference type="InterPro" id="IPR004090">
    <property type="entry name" value="Chemotax_Me-accpt_rcpt"/>
</dbReference>
<evidence type="ECO:0000256" key="6">
    <source>
        <dbReference type="SAM" id="MobiDB-lite"/>
    </source>
</evidence>
<evidence type="ECO:0000256" key="5">
    <source>
        <dbReference type="PROSITE-ProRule" id="PRU00284"/>
    </source>
</evidence>
<dbReference type="Gene3D" id="1.10.287.950">
    <property type="entry name" value="Methyl-accepting chemotaxis protein"/>
    <property type="match status" value="1"/>
</dbReference>
<protein>
    <submittedName>
        <fullName evidence="9">Methyl-accepting chemotaxis protein</fullName>
    </submittedName>
</protein>
<dbReference type="SMART" id="SM00283">
    <property type="entry name" value="MA"/>
    <property type="match status" value="1"/>
</dbReference>
<proteinExistence type="inferred from homology"/>
<evidence type="ECO:0000256" key="3">
    <source>
        <dbReference type="ARBA" id="ARBA00023224"/>
    </source>
</evidence>
<dbReference type="Proteomes" id="UP000675747">
    <property type="component" value="Unassembled WGS sequence"/>
</dbReference>
<evidence type="ECO:0000256" key="4">
    <source>
        <dbReference type="ARBA" id="ARBA00029447"/>
    </source>
</evidence>
<dbReference type="GO" id="GO:0007165">
    <property type="term" value="P:signal transduction"/>
    <property type="evidence" value="ECO:0007669"/>
    <property type="project" value="UniProtKB-KW"/>
</dbReference>
<gene>
    <name evidence="9" type="ORF">KB893_008905</name>
</gene>
<dbReference type="RefSeq" id="WP_213173619.1">
    <property type="nucleotide sequence ID" value="NZ_JAGQFT020000005.1"/>
</dbReference>
<reference evidence="9 10" key="1">
    <citation type="journal article" date="2021" name="Microbiol. Resour. Announc.">
        <title>Draft Genome Sequence of Coralloluteibacterium stylophorae LMG 29479T.</title>
        <authorList>
            <person name="Karlyshev A.V."/>
            <person name="Kudryashova E.B."/>
            <person name="Ariskina E.V."/>
            <person name="Conroy A.P."/>
            <person name="Abidueva E.Y."/>
        </authorList>
    </citation>
    <scope>NUCLEOTIDE SEQUENCE [LARGE SCALE GENOMIC DNA]</scope>
    <source>
        <strain evidence="9 10">LMG 29479</strain>
    </source>
</reference>
<dbReference type="GO" id="GO:0006935">
    <property type="term" value="P:chemotaxis"/>
    <property type="evidence" value="ECO:0007669"/>
    <property type="project" value="InterPro"/>
</dbReference>
<evidence type="ECO:0000259" key="8">
    <source>
        <dbReference type="PROSITE" id="PS50885"/>
    </source>
</evidence>
<dbReference type="CDD" id="cd11386">
    <property type="entry name" value="MCP_signal"/>
    <property type="match status" value="1"/>
</dbReference>
<dbReference type="GO" id="GO:0005886">
    <property type="term" value="C:plasma membrane"/>
    <property type="evidence" value="ECO:0007669"/>
    <property type="project" value="TreeGrafter"/>
</dbReference>
<feature type="domain" description="HAMP" evidence="8">
    <location>
        <begin position="145"/>
        <end position="191"/>
    </location>
</feature>
<dbReference type="Pfam" id="PF18947">
    <property type="entry name" value="HAMP_2"/>
    <property type="match status" value="1"/>
</dbReference>
<feature type="compositionally biased region" description="Low complexity" evidence="6">
    <location>
        <begin position="449"/>
        <end position="476"/>
    </location>
</feature>
<dbReference type="PROSITE" id="PS50885">
    <property type="entry name" value="HAMP"/>
    <property type="match status" value="1"/>
</dbReference>
<evidence type="ECO:0000313" key="10">
    <source>
        <dbReference type="Proteomes" id="UP000675747"/>
    </source>
</evidence>
<evidence type="ECO:0000259" key="7">
    <source>
        <dbReference type="PROSITE" id="PS50111"/>
    </source>
</evidence>
<comment type="subcellular location">
    <subcellularLocation>
        <location evidence="1">Membrane</location>
    </subcellularLocation>
</comment>
<evidence type="ECO:0000256" key="1">
    <source>
        <dbReference type="ARBA" id="ARBA00004370"/>
    </source>
</evidence>